<dbReference type="HOGENOM" id="CLU_004675_1_0_0"/>
<evidence type="ECO:0000313" key="6">
    <source>
        <dbReference type="Proteomes" id="UP000007013"/>
    </source>
</evidence>
<dbReference type="InterPro" id="IPR020045">
    <property type="entry name" value="DNA_polI_H3TH"/>
</dbReference>
<dbReference type="GO" id="GO:0017108">
    <property type="term" value="F:5'-flap endonuclease activity"/>
    <property type="evidence" value="ECO:0007669"/>
    <property type="project" value="InterPro"/>
</dbReference>
<sequence length="320" mass="34709">MAKWLLVDGFNLAYRCFYAIPELTRADGFPTNALHGWLKSLWMLADQTKPDACVVFFDLGGAQDRLALHADYKAQREEMPESLARQLPYVKSLTRAMGCVGVEQEGVESDDLLASQAVALSRAGHEVLIVSSDKDFAQIVDERVKIMLPPPTANPKLGWRLMDAAGVQAKFGVPPRMIADYLALVGDTSDNIPGLAGVGPKTAAKWLNEFETLEGVMAHCAELKPERFREPICAEADKLRRNLKLTTLNLGLPVLSVPPVQPQPEALFALIEELGMKTNLAEARRRYAAGAATTKIGALTGAPPPTPVAAPLTPVQGELF</sequence>
<keyword evidence="5" id="KW-0269">Exonuclease</keyword>
<evidence type="ECO:0000256" key="3">
    <source>
        <dbReference type="ARBA" id="ARBA00023125"/>
    </source>
</evidence>
<dbReference type="eggNOG" id="COG0258">
    <property type="taxonomic scope" value="Bacteria"/>
</dbReference>
<dbReference type="InterPro" id="IPR036279">
    <property type="entry name" value="5-3_exonuclease_C_sf"/>
</dbReference>
<dbReference type="FunFam" id="1.10.150.20:FF:000003">
    <property type="entry name" value="DNA polymerase I"/>
    <property type="match status" value="1"/>
</dbReference>
<dbReference type="SUPFAM" id="SSF88723">
    <property type="entry name" value="PIN domain-like"/>
    <property type="match status" value="1"/>
</dbReference>
<dbReference type="Pfam" id="PF01367">
    <property type="entry name" value="5_3_exonuc"/>
    <property type="match status" value="1"/>
</dbReference>
<dbReference type="Pfam" id="PF02739">
    <property type="entry name" value="5_3_exonuc_N"/>
    <property type="match status" value="1"/>
</dbReference>
<dbReference type="STRING" id="452637.Oter_2853"/>
<dbReference type="RefSeq" id="WP_012375669.1">
    <property type="nucleotide sequence ID" value="NC_010571.1"/>
</dbReference>
<keyword evidence="6" id="KW-1185">Reference proteome</keyword>
<dbReference type="OrthoDB" id="9806424at2"/>
<dbReference type="Gene3D" id="3.40.50.1010">
    <property type="entry name" value="5'-nuclease"/>
    <property type="match status" value="1"/>
</dbReference>
<dbReference type="InterPro" id="IPR020046">
    <property type="entry name" value="5-3_exonucl_a-hlix_arch_N"/>
</dbReference>
<evidence type="ECO:0000259" key="4">
    <source>
        <dbReference type="SMART" id="SM00475"/>
    </source>
</evidence>
<dbReference type="SUPFAM" id="SSF47807">
    <property type="entry name" value="5' to 3' exonuclease, C-terminal subdomain"/>
    <property type="match status" value="1"/>
</dbReference>
<evidence type="ECO:0000256" key="2">
    <source>
        <dbReference type="ARBA" id="ARBA00022801"/>
    </source>
</evidence>
<keyword evidence="2" id="KW-0378">Hydrolase</keyword>
<dbReference type="AlphaFoldDB" id="B1ZX82"/>
<feature type="domain" description="5'-3' exonuclease" evidence="4">
    <location>
        <begin position="2"/>
        <end position="277"/>
    </location>
</feature>
<dbReference type="Gene3D" id="1.10.150.20">
    <property type="entry name" value="5' to 3' exonuclease, C-terminal subdomain"/>
    <property type="match status" value="1"/>
</dbReference>
<dbReference type="InterPro" id="IPR038969">
    <property type="entry name" value="FEN"/>
</dbReference>
<dbReference type="InterPro" id="IPR029060">
    <property type="entry name" value="PIN-like_dom_sf"/>
</dbReference>
<organism evidence="5 6">
    <name type="scientific">Opitutus terrae (strain DSM 11246 / JCM 15787 / PB90-1)</name>
    <dbReference type="NCBI Taxonomy" id="452637"/>
    <lineage>
        <taxon>Bacteria</taxon>
        <taxon>Pseudomonadati</taxon>
        <taxon>Verrucomicrobiota</taxon>
        <taxon>Opitutia</taxon>
        <taxon>Opitutales</taxon>
        <taxon>Opitutaceae</taxon>
        <taxon>Opitutus</taxon>
    </lineage>
</organism>
<dbReference type="InterPro" id="IPR008918">
    <property type="entry name" value="HhH2"/>
</dbReference>
<keyword evidence="1" id="KW-0540">Nuclease</keyword>
<dbReference type="PANTHER" id="PTHR42646">
    <property type="entry name" value="FLAP ENDONUCLEASE XNI"/>
    <property type="match status" value="1"/>
</dbReference>
<keyword evidence="3" id="KW-0238">DNA-binding</keyword>
<name>B1ZX82_OPITP</name>
<dbReference type="GO" id="GO:0008409">
    <property type="term" value="F:5'-3' exonuclease activity"/>
    <property type="evidence" value="ECO:0007669"/>
    <property type="project" value="InterPro"/>
</dbReference>
<dbReference type="CDD" id="cd09859">
    <property type="entry name" value="PIN_53EXO"/>
    <property type="match status" value="1"/>
</dbReference>
<dbReference type="GO" id="GO:0033567">
    <property type="term" value="P:DNA replication, Okazaki fragment processing"/>
    <property type="evidence" value="ECO:0007669"/>
    <property type="project" value="InterPro"/>
</dbReference>
<protein>
    <submittedName>
        <fullName evidence="5">5'-3' exonuclease</fullName>
    </submittedName>
</protein>
<evidence type="ECO:0000313" key="5">
    <source>
        <dbReference type="EMBL" id="ACB76134.1"/>
    </source>
</evidence>
<dbReference type="KEGG" id="ote:Oter_2853"/>
<dbReference type="GO" id="GO:0003677">
    <property type="term" value="F:DNA binding"/>
    <property type="evidence" value="ECO:0007669"/>
    <property type="project" value="UniProtKB-KW"/>
</dbReference>
<dbReference type="SMART" id="SM00279">
    <property type="entry name" value="HhH2"/>
    <property type="match status" value="1"/>
</dbReference>
<accession>B1ZX82</accession>
<proteinExistence type="predicted"/>
<evidence type="ECO:0000256" key="1">
    <source>
        <dbReference type="ARBA" id="ARBA00022722"/>
    </source>
</evidence>
<dbReference type="PANTHER" id="PTHR42646:SF2">
    <property type="entry name" value="5'-3' EXONUCLEASE FAMILY PROTEIN"/>
    <property type="match status" value="1"/>
</dbReference>
<dbReference type="CDD" id="cd09898">
    <property type="entry name" value="H3TH_53EXO"/>
    <property type="match status" value="1"/>
</dbReference>
<dbReference type="InterPro" id="IPR002421">
    <property type="entry name" value="5-3_exonuclease"/>
</dbReference>
<dbReference type="SMART" id="SM00475">
    <property type="entry name" value="53EXOc"/>
    <property type="match status" value="1"/>
</dbReference>
<dbReference type="EMBL" id="CP001032">
    <property type="protein sequence ID" value="ACB76134.1"/>
    <property type="molecule type" value="Genomic_DNA"/>
</dbReference>
<gene>
    <name evidence="5" type="ordered locus">Oter_2853</name>
</gene>
<dbReference type="Proteomes" id="UP000007013">
    <property type="component" value="Chromosome"/>
</dbReference>
<reference evidence="5 6" key="1">
    <citation type="journal article" date="2011" name="J. Bacteriol.">
        <title>Genome sequence of the verrucomicrobium Opitutus terrae PB90-1, an abundant inhabitant of rice paddy soil ecosystems.</title>
        <authorList>
            <person name="van Passel M.W."/>
            <person name="Kant R."/>
            <person name="Palva A."/>
            <person name="Copeland A."/>
            <person name="Lucas S."/>
            <person name="Lapidus A."/>
            <person name="Glavina del Rio T."/>
            <person name="Pitluck S."/>
            <person name="Goltsman E."/>
            <person name="Clum A."/>
            <person name="Sun H."/>
            <person name="Schmutz J."/>
            <person name="Larimer F.W."/>
            <person name="Land M.L."/>
            <person name="Hauser L."/>
            <person name="Kyrpides N."/>
            <person name="Mikhailova N."/>
            <person name="Richardson P.P."/>
            <person name="Janssen P.H."/>
            <person name="de Vos W.M."/>
            <person name="Smidt H."/>
        </authorList>
    </citation>
    <scope>NUCLEOTIDE SEQUENCE [LARGE SCALE GENOMIC DNA]</scope>
    <source>
        <strain evidence="6">DSM 11246 / JCM 15787 / PB90-1</strain>
    </source>
</reference>